<dbReference type="AlphaFoldDB" id="A0AAW2YRX5"/>
<accession>A0AAW2YRX5</accession>
<sequence length="231" mass="26614">MATYGGKIALRSHRNKLVCVEPSHSIMNNRDNCGDWEKFTITSASGKPYGSPVCVNDRVRLQTHHGKYLCCEPNGQVFANRDHPGDWETFEVLDANSPNYYSSPQTVRDNHMIALKTHHQTYLNDSEGALHGDARSLNQWEKFTFISASPQQPYHSQSGYPAPQYQQYQNQQGYPPQQYQTQQGYPPQQYQQYPNQNAPYNPQYTGSPQQYQQQYPNPNAPYNPQYPNQPY</sequence>
<organism evidence="2 3">
    <name type="scientific">Acrasis kona</name>
    <dbReference type="NCBI Taxonomy" id="1008807"/>
    <lineage>
        <taxon>Eukaryota</taxon>
        <taxon>Discoba</taxon>
        <taxon>Heterolobosea</taxon>
        <taxon>Tetramitia</taxon>
        <taxon>Eutetramitia</taxon>
        <taxon>Acrasidae</taxon>
        <taxon>Acrasis</taxon>
    </lineage>
</organism>
<dbReference type="EMBL" id="JAOPGA020000555">
    <property type="protein sequence ID" value="KAL0479414.1"/>
    <property type="molecule type" value="Genomic_DNA"/>
</dbReference>
<gene>
    <name evidence="2" type="ORF">AKO1_015087</name>
</gene>
<dbReference type="Proteomes" id="UP001431209">
    <property type="component" value="Unassembled WGS sequence"/>
</dbReference>
<dbReference type="Gene3D" id="2.80.10.50">
    <property type="match status" value="1"/>
</dbReference>
<feature type="region of interest" description="Disordered" evidence="1">
    <location>
        <begin position="151"/>
        <end position="231"/>
    </location>
</feature>
<proteinExistence type="predicted"/>
<protein>
    <submittedName>
        <fullName evidence="2">Uncharacterized protein</fullName>
    </submittedName>
</protein>
<name>A0AAW2YRX5_9EUKA</name>
<evidence type="ECO:0000313" key="3">
    <source>
        <dbReference type="Proteomes" id="UP001431209"/>
    </source>
</evidence>
<dbReference type="InterPro" id="IPR008999">
    <property type="entry name" value="Actin-crosslinking"/>
</dbReference>
<dbReference type="CDD" id="cd00257">
    <property type="entry name" value="beta-trefoil_FSCN-like"/>
    <property type="match status" value="1"/>
</dbReference>
<dbReference type="SUPFAM" id="SSF50405">
    <property type="entry name" value="Actin-crosslinking proteins"/>
    <property type="match status" value="1"/>
</dbReference>
<reference evidence="2 3" key="1">
    <citation type="submission" date="2024-03" db="EMBL/GenBank/DDBJ databases">
        <title>The Acrasis kona genome and developmental transcriptomes reveal deep origins of eukaryotic multicellular pathways.</title>
        <authorList>
            <person name="Sheikh S."/>
            <person name="Fu C.-J."/>
            <person name="Brown M.W."/>
            <person name="Baldauf S.L."/>
        </authorList>
    </citation>
    <scope>NUCLEOTIDE SEQUENCE [LARGE SCALE GENOMIC DNA]</scope>
    <source>
        <strain evidence="2 3">ATCC MYA-3509</strain>
    </source>
</reference>
<comment type="caution">
    <text evidence="2">The sequence shown here is derived from an EMBL/GenBank/DDBJ whole genome shotgun (WGS) entry which is preliminary data.</text>
</comment>
<feature type="compositionally biased region" description="Low complexity" evidence="1">
    <location>
        <begin position="160"/>
        <end position="231"/>
    </location>
</feature>
<evidence type="ECO:0000256" key="1">
    <source>
        <dbReference type="SAM" id="MobiDB-lite"/>
    </source>
</evidence>
<keyword evidence="3" id="KW-1185">Reference proteome</keyword>
<evidence type="ECO:0000313" key="2">
    <source>
        <dbReference type="EMBL" id="KAL0479414.1"/>
    </source>
</evidence>